<dbReference type="SUPFAM" id="SSF89550">
    <property type="entry name" value="PHP domain-like"/>
    <property type="match status" value="1"/>
</dbReference>
<feature type="region of interest" description="Disordered" evidence="1">
    <location>
        <begin position="1"/>
        <end position="35"/>
    </location>
</feature>
<organism evidence="3 4">
    <name type="scientific">Plantactinospora mayteni</name>
    <dbReference type="NCBI Taxonomy" id="566021"/>
    <lineage>
        <taxon>Bacteria</taxon>
        <taxon>Bacillati</taxon>
        <taxon>Actinomycetota</taxon>
        <taxon>Actinomycetes</taxon>
        <taxon>Micromonosporales</taxon>
        <taxon>Micromonosporaceae</taxon>
        <taxon>Plantactinospora</taxon>
    </lineage>
</organism>
<dbReference type="InterPro" id="IPR004013">
    <property type="entry name" value="PHP_dom"/>
</dbReference>
<dbReference type="CDD" id="cd07438">
    <property type="entry name" value="PHP_HisPPase_AMP"/>
    <property type="match status" value="1"/>
</dbReference>
<dbReference type="SMART" id="SM00481">
    <property type="entry name" value="POLIIIAc"/>
    <property type="match status" value="1"/>
</dbReference>
<dbReference type="Gene3D" id="1.10.150.650">
    <property type="match status" value="1"/>
</dbReference>
<accession>A0ABQ4EPB0</accession>
<proteinExistence type="predicted"/>
<dbReference type="InterPro" id="IPR052018">
    <property type="entry name" value="PHP_domain"/>
</dbReference>
<evidence type="ECO:0000313" key="4">
    <source>
        <dbReference type="Proteomes" id="UP000621500"/>
    </source>
</evidence>
<comment type="caution">
    <text evidence="3">The sequence shown here is derived from an EMBL/GenBank/DDBJ whole genome shotgun (WGS) entry which is preliminary data.</text>
</comment>
<dbReference type="PANTHER" id="PTHR42924:SF3">
    <property type="entry name" value="POLYMERASE_HISTIDINOL PHOSPHATASE N-TERMINAL DOMAIN-CONTAINING PROTEIN"/>
    <property type="match status" value="1"/>
</dbReference>
<reference evidence="3 4" key="1">
    <citation type="submission" date="2021-01" db="EMBL/GenBank/DDBJ databases">
        <title>Whole genome shotgun sequence of Plantactinospora mayteni NBRC 109088.</title>
        <authorList>
            <person name="Komaki H."/>
            <person name="Tamura T."/>
        </authorList>
    </citation>
    <scope>NUCLEOTIDE SEQUENCE [LARGE SCALE GENOMIC DNA]</scope>
    <source>
        <strain evidence="3 4">NBRC 109088</strain>
    </source>
</reference>
<evidence type="ECO:0000259" key="2">
    <source>
        <dbReference type="SMART" id="SM00481"/>
    </source>
</evidence>
<feature type="domain" description="Polymerase/histidinol phosphatase N-terminal" evidence="2">
    <location>
        <begin position="36"/>
        <end position="100"/>
    </location>
</feature>
<keyword evidence="4" id="KW-1185">Reference proteome</keyword>
<dbReference type="Gene3D" id="3.20.20.140">
    <property type="entry name" value="Metal-dependent hydrolases"/>
    <property type="match status" value="1"/>
</dbReference>
<dbReference type="InterPro" id="IPR003141">
    <property type="entry name" value="Pol/His_phosphatase_N"/>
</dbReference>
<dbReference type="PANTHER" id="PTHR42924">
    <property type="entry name" value="EXONUCLEASE"/>
    <property type="match status" value="1"/>
</dbReference>
<sequence length="318" mass="33733">MNSQRFPAGAWTAAGSLGPVTSRQSEPPDTGSRIRIDLHTHSTASDGTLTPEELVRAARATGLDVLAITDHDTTAGWERAAAARPPGLTLVRGAELSCRWYGVEPSIPLHLLGYLFDPESPELVAELTRVRAAREVRGERIVELLRADGIDVDWTEIRAAASGGTVGRPHIAQALIRAGAVATTAEAFTPNWLGERYRLPKDDIDVFRAVRLLRQAGGVPVMAHPRATKRGRIVPDSLIVELAAAGLAGLEAEHEDHSPAERDAVRALAAELGLLVTGSSDFHGAHKTVRLGAYTTGVEAYERILAAGSGVGVLTDPG</sequence>
<dbReference type="EMBL" id="BONX01000018">
    <property type="protein sequence ID" value="GIG96486.1"/>
    <property type="molecule type" value="Genomic_DNA"/>
</dbReference>
<dbReference type="Pfam" id="PF02811">
    <property type="entry name" value="PHP"/>
    <property type="match status" value="1"/>
</dbReference>
<dbReference type="Proteomes" id="UP000621500">
    <property type="component" value="Unassembled WGS sequence"/>
</dbReference>
<name>A0ABQ4EPB0_9ACTN</name>
<protein>
    <submittedName>
        <fullName evidence="3">Phosphatase</fullName>
    </submittedName>
</protein>
<dbReference type="InterPro" id="IPR016195">
    <property type="entry name" value="Pol/histidinol_Pase-like"/>
</dbReference>
<evidence type="ECO:0000256" key="1">
    <source>
        <dbReference type="SAM" id="MobiDB-lite"/>
    </source>
</evidence>
<gene>
    <name evidence="3" type="ORF">Pma05_30590</name>
</gene>
<evidence type="ECO:0000313" key="3">
    <source>
        <dbReference type="EMBL" id="GIG96486.1"/>
    </source>
</evidence>